<dbReference type="RefSeq" id="WP_011881103.1">
    <property type="nucleotide sequence ID" value="NZ_CP013422.1"/>
</dbReference>
<evidence type="ECO:0000313" key="2">
    <source>
        <dbReference type="EMBL" id="AOJ78970.1"/>
    </source>
</evidence>
<feature type="chain" id="PRO_5008565242" description="Purine nucleoside phosphorylase" evidence="1">
    <location>
        <begin position="23"/>
        <end position="114"/>
    </location>
</feature>
<proteinExistence type="predicted"/>
<feature type="signal peptide" evidence="1">
    <location>
        <begin position="1"/>
        <end position="22"/>
    </location>
</feature>
<accession>A0A1B4LP69</accession>
<gene>
    <name evidence="2" type="ORF">WJ35_29120</name>
</gene>
<dbReference type="EMBL" id="CP013422">
    <property type="protein sequence ID" value="AOJ78970.1"/>
    <property type="molecule type" value="Genomic_DNA"/>
</dbReference>
<organism evidence="2 3">
    <name type="scientific">Burkholderia ubonensis</name>
    <dbReference type="NCBI Taxonomy" id="101571"/>
    <lineage>
        <taxon>Bacteria</taxon>
        <taxon>Pseudomonadati</taxon>
        <taxon>Pseudomonadota</taxon>
        <taxon>Betaproteobacteria</taxon>
        <taxon>Burkholderiales</taxon>
        <taxon>Burkholderiaceae</taxon>
        <taxon>Burkholderia</taxon>
        <taxon>Burkholderia cepacia complex</taxon>
    </lineage>
</organism>
<evidence type="ECO:0000313" key="3">
    <source>
        <dbReference type="Proteomes" id="UP000243680"/>
    </source>
</evidence>
<dbReference type="Proteomes" id="UP000243680">
    <property type="component" value="Chromosome 2"/>
</dbReference>
<reference evidence="2 3" key="1">
    <citation type="submission" date="2015-12" db="EMBL/GenBank/DDBJ databases">
        <title>Diversity of Burkholderia near neighbor genomes.</title>
        <authorList>
            <person name="Sahl J."/>
            <person name="Wagner D."/>
            <person name="Keim P."/>
        </authorList>
    </citation>
    <scope>NUCLEOTIDE SEQUENCE [LARGE SCALE GENOMIC DNA]</scope>
    <source>
        <strain evidence="2 3">MSMB0783</strain>
    </source>
</reference>
<evidence type="ECO:0000256" key="1">
    <source>
        <dbReference type="SAM" id="SignalP"/>
    </source>
</evidence>
<evidence type="ECO:0008006" key="4">
    <source>
        <dbReference type="Google" id="ProtNLM"/>
    </source>
</evidence>
<protein>
    <recommendedName>
        <fullName evidence="4">Purine nucleoside phosphorylase</fullName>
    </recommendedName>
</protein>
<sequence length="114" mass="11428">MKTLACIALVLGTLAAPASGFAQSNTPLTRAQVRADLVRVERAGYNPAPGNDPRYPSDIQAAEATVAAQQQAASGFGSAPADGTSASGKRIHAATRAGASCVGPASFCNSYFGS</sequence>
<dbReference type="AlphaFoldDB" id="A0A1B4LP69"/>
<keyword evidence="1" id="KW-0732">Signal</keyword>
<dbReference type="InterPro" id="IPR025421">
    <property type="entry name" value="DUF4148"/>
</dbReference>
<dbReference type="Pfam" id="PF13663">
    <property type="entry name" value="DUF4148"/>
    <property type="match status" value="1"/>
</dbReference>
<name>A0A1B4LP69_9BURK</name>